<dbReference type="OrthoDB" id="9801717at2"/>
<comment type="caution">
    <text evidence="5">The sequence shown here is derived from an EMBL/GenBank/DDBJ whole genome shotgun (WGS) entry which is preliminary data.</text>
</comment>
<evidence type="ECO:0000313" key="5">
    <source>
        <dbReference type="EMBL" id="TDP04513.1"/>
    </source>
</evidence>
<dbReference type="AlphaFoldDB" id="A0A4V3CI92"/>
<evidence type="ECO:0000259" key="4">
    <source>
        <dbReference type="PROSITE" id="PS51900"/>
    </source>
</evidence>
<evidence type="ECO:0000313" key="6">
    <source>
        <dbReference type="Proteomes" id="UP000295357"/>
    </source>
</evidence>
<evidence type="ECO:0000256" key="1">
    <source>
        <dbReference type="ARBA" id="ARBA00022908"/>
    </source>
</evidence>
<dbReference type="Gene3D" id="1.10.150.130">
    <property type="match status" value="1"/>
</dbReference>
<name>A0A4V3CI92_9BURK</name>
<dbReference type="EMBL" id="SNXE01000014">
    <property type="protein sequence ID" value="TDP04513.1"/>
    <property type="molecule type" value="Genomic_DNA"/>
</dbReference>
<dbReference type="InterPro" id="IPR044068">
    <property type="entry name" value="CB"/>
</dbReference>
<dbReference type="InterPro" id="IPR010998">
    <property type="entry name" value="Integrase_recombinase_N"/>
</dbReference>
<accession>A0A4V3CI92</accession>
<sequence length="183" mass="20180">MLPSVPGPFPARGTLRPPAAAGSALKLPPLQAVRLLDQLRERIRYLHYSRRTEDVYVLWCRAFIRRHGLRHPAEMGGPEAEAFLSYLAAERGLAPSTHKQALSALRFLYGKVLGINLPWMQEIGRPRPLRRLPVVPSVEGLSRLLGHSNMVTTTIYTHVLKLGGGAVRSPLDMLAPVPKGLAC</sequence>
<reference evidence="5 6" key="1">
    <citation type="submission" date="2019-03" db="EMBL/GenBank/DDBJ databases">
        <title>Genomic Encyclopedia of Type Strains, Phase IV (KMG-IV): sequencing the most valuable type-strain genomes for metagenomic binning, comparative biology and taxonomic classification.</title>
        <authorList>
            <person name="Goeker M."/>
        </authorList>
    </citation>
    <scope>NUCLEOTIDE SEQUENCE [LARGE SCALE GENOMIC DNA]</scope>
    <source>
        <strain evidence="5 6">DSM 25082</strain>
    </source>
</reference>
<keyword evidence="2 3" id="KW-0238">DNA-binding</keyword>
<dbReference type="RefSeq" id="WP_133605477.1">
    <property type="nucleotide sequence ID" value="NZ_SNXE01000014.1"/>
</dbReference>
<proteinExistence type="predicted"/>
<feature type="domain" description="Core-binding (CB)" evidence="4">
    <location>
        <begin position="33"/>
        <end position="113"/>
    </location>
</feature>
<dbReference type="GO" id="GO:0015074">
    <property type="term" value="P:DNA integration"/>
    <property type="evidence" value="ECO:0007669"/>
    <property type="project" value="UniProtKB-KW"/>
</dbReference>
<dbReference type="InterPro" id="IPR004107">
    <property type="entry name" value="Integrase_SAM-like_N"/>
</dbReference>
<evidence type="ECO:0000256" key="3">
    <source>
        <dbReference type="PROSITE-ProRule" id="PRU01248"/>
    </source>
</evidence>
<dbReference type="Pfam" id="PF13495">
    <property type="entry name" value="Phage_int_SAM_4"/>
    <property type="match status" value="1"/>
</dbReference>
<gene>
    <name evidence="5" type="ORF">DFR39_1142</name>
</gene>
<dbReference type="PROSITE" id="PS51900">
    <property type="entry name" value="CB"/>
    <property type="match status" value="1"/>
</dbReference>
<dbReference type="Proteomes" id="UP000295357">
    <property type="component" value="Unassembled WGS sequence"/>
</dbReference>
<keyword evidence="6" id="KW-1185">Reference proteome</keyword>
<keyword evidence="1" id="KW-0229">DNA integration</keyword>
<evidence type="ECO:0000256" key="2">
    <source>
        <dbReference type="ARBA" id="ARBA00023125"/>
    </source>
</evidence>
<dbReference type="GO" id="GO:0003677">
    <property type="term" value="F:DNA binding"/>
    <property type="evidence" value="ECO:0007669"/>
    <property type="project" value="UniProtKB-UniRule"/>
</dbReference>
<organism evidence="5 6">
    <name type="scientific">Roseateles asaccharophilus</name>
    <dbReference type="NCBI Taxonomy" id="582607"/>
    <lineage>
        <taxon>Bacteria</taxon>
        <taxon>Pseudomonadati</taxon>
        <taxon>Pseudomonadota</taxon>
        <taxon>Betaproteobacteria</taxon>
        <taxon>Burkholderiales</taxon>
        <taxon>Sphaerotilaceae</taxon>
        <taxon>Roseateles</taxon>
    </lineage>
</organism>
<protein>
    <submittedName>
        <fullName evidence="5">Integrase-like protein</fullName>
    </submittedName>
</protein>